<gene>
    <name evidence="2" type="ORF">LPU83_pLPU83b_0517</name>
</gene>
<dbReference type="EMBL" id="CBYB010000050">
    <property type="protein sequence ID" value="CDM60498.1"/>
    <property type="molecule type" value="Genomic_DNA"/>
</dbReference>
<dbReference type="Proteomes" id="UP000019443">
    <property type="component" value="Unassembled WGS sequence"/>
</dbReference>
<proteinExistence type="predicted"/>
<sequence length="115" mass="12688">MLRKKLSRREMVKFLEETPPTTIALEACGGSHYRARLLSSFGHEVKLIAPQLAKPYIKRGKERCSGCRSIVRGDEQADHALRAGEDCRSAGSLDAGRREGMIDPQSHPAANANRT</sequence>
<keyword evidence="3" id="KW-1185">Reference proteome</keyword>
<reference evidence="2" key="1">
    <citation type="submission" date="2013-11" db="EMBL/GenBank/DDBJ databases">
        <title>Draft genome sequence of the broad-host-range Rhizobium sp. LPU83 strain, a member of the low-genetic diversity Oregon-like Rhizobium sp. group.</title>
        <authorList>
            <person name="Wibberg D."/>
            <person name="Puehler A."/>
            <person name="Schlueter A."/>
        </authorList>
    </citation>
    <scope>NUCLEOTIDE SEQUENCE [LARGE SCALE GENOMIC DNA]</scope>
    <source>
        <strain evidence="2">LPU83</strain>
        <plasmid evidence="2">pLPU83b</plasmid>
    </source>
</reference>
<protein>
    <recommendedName>
        <fullName evidence="4">Transposase</fullName>
    </recommendedName>
</protein>
<evidence type="ECO:0000313" key="3">
    <source>
        <dbReference type="Proteomes" id="UP000019443"/>
    </source>
</evidence>
<evidence type="ECO:0000256" key="1">
    <source>
        <dbReference type="SAM" id="MobiDB-lite"/>
    </source>
</evidence>
<accession>W6RNS4</accession>
<name>W6RNS4_9HYPH</name>
<keyword evidence="2" id="KW-0614">Plasmid</keyword>
<evidence type="ECO:0008006" key="4">
    <source>
        <dbReference type="Google" id="ProtNLM"/>
    </source>
</evidence>
<evidence type="ECO:0000313" key="2">
    <source>
        <dbReference type="EMBL" id="CDM60498.1"/>
    </source>
</evidence>
<geneLocation type="plasmid" evidence="2">
    <name>pLPU83b</name>
</geneLocation>
<comment type="caution">
    <text evidence="2">The sequence shown here is derived from an EMBL/GenBank/DDBJ whole genome shotgun (WGS) entry which is preliminary data.</text>
</comment>
<dbReference type="AlphaFoldDB" id="W6RNS4"/>
<feature type="region of interest" description="Disordered" evidence="1">
    <location>
        <begin position="87"/>
        <end position="115"/>
    </location>
</feature>
<organism evidence="2 3">
    <name type="scientific">Rhizobium favelukesii</name>
    <dbReference type="NCBI Taxonomy" id="348824"/>
    <lineage>
        <taxon>Bacteria</taxon>
        <taxon>Pseudomonadati</taxon>
        <taxon>Pseudomonadota</taxon>
        <taxon>Alphaproteobacteria</taxon>
        <taxon>Hyphomicrobiales</taxon>
        <taxon>Rhizobiaceae</taxon>
        <taxon>Rhizobium/Agrobacterium group</taxon>
        <taxon>Rhizobium</taxon>
    </lineage>
</organism>